<gene>
    <name evidence="2" type="ORF">O6P32_08575</name>
</gene>
<keyword evidence="1" id="KW-0812">Transmembrane</keyword>
<evidence type="ECO:0000313" key="2">
    <source>
        <dbReference type="EMBL" id="MCZ8372758.1"/>
    </source>
</evidence>
<keyword evidence="3" id="KW-1185">Reference proteome</keyword>
<dbReference type="EMBL" id="JAPZVM010000006">
    <property type="protein sequence ID" value="MCZ8372758.1"/>
    <property type="molecule type" value="Genomic_DNA"/>
</dbReference>
<protein>
    <recommendedName>
        <fullName evidence="4">ABC transporter permease</fullName>
    </recommendedName>
</protein>
<feature type="transmembrane region" description="Helical" evidence="1">
    <location>
        <begin position="61"/>
        <end position="81"/>
    </location>
</feature>
<feature type="transmembrane region" description="Helical" evidence="1">
    <location>
        <begin position="107"/>
        <end position="133"/>
    </location>
</feature>
<evidence type="ECO:0008006" key="4">
    <source>
        <dbReference type="Google" id="ProtNLM"/>
    </source>
</evidence>
<evidence type="ECO:0000313" key="3">
    <source>
        <dbReference type="Proteomes" id="UP001141933"/>
    </source>
</evidence>
<keyword evidence="1" id="KW-1133">Transmembrane helix</keyword>
<comment type="caution">
    <text evidence="2">The sequence shown here is derived from an EMBL/GenBank/DDBJ whole genome shotgun (WGS) entry which is preliminary data.</text>
</comment>
<reference evidence="2" key="1">
    <citation type="submission" date="2022-12" db="EMBL/GenBank/DDBJ databases">
        <title>Phocaeicola acetigenes sp. nov., isolated feces from a healthy human.</title>
        <authorList>
            <person name="Do H."/>
            <person name="Ha Y.B."/>
            <person name="Kim J.-S."/>
            <person name="Suh M.K."/>
            <person name="Kim H.S."/>
            <person name="Lee J.-S."/>
        </authorList>
    </citation>
    <scope>NUCLEOTIDE SEQUENCE</scope>
    <source>
        <strain evidence="2">KGMB11183</strain>
    </source>
</reference>
<feature type="transmembrane region" description="Helical" evidence="1">
    <location>
        <begin position="171"/>
        <end position="187"/>
    </location>
</feature>
<sequence>MNLFYALGYKEWIKTRRIIGVLVLLFAAVLTYTFIEITYSLRLEGAVHTWYSHIYQGVSVAPWFASLTLLAGLVLALTQFVPEMTNKRLKLTLHLPAHEIRIMSSMLLYGLCALLLLFFLFEVVLVGIGSLYLPAGVLRQLGWQLLPWSMAGIAVYGFTAWVCIEPQWKQRIWNALTGTAGIAMLYVSQYPGVYAHFLAESIAIAFLALLFPLYSCARFKNGIQ</sequence>
<accession>A0ABT4PIA5</accession>
<organism evidence="2 3">
    <name type="scientific">Phocaeicola acetigenes</name>
    <dbReference type="NCBI Taxonomy" id="3016083"/>
    <lineage>
        <taxon>Bacteria</taxon>
        <taxon>Pseudomonadati</taxon>
        <taxon>Bacteroidota</taxon>
        <taxon>Bacteroidia</taxon>
        <taxon>Bacteroidales</taxon>
        <taxon>Bacteroidaceae</taxon>
        <taxon>Phocaeicola</taxon>
    </lineage>
</organism>
<keyword evidence="1" id="KW-0472">Membrane</keyword>
<proteinExistence type="predicted"/>
<evidence type="ECO:0000256" key="1">
    <source>
        <dbReference type="SAM" id="Phobius"/>
    </source>
</evidence>
<dbReference type="RefSeq" id="WP_269878016.1">
    <property type="nucleotide sequence ID" value="NZ_JAPZVM010000006.1"/>
</dbReference>
<name>A0ABT4PIA5_9BACT</name>
<feature type="transmembrane region" description="Helical" evidence="1">
    <location>
        <begin position="21"/>
        <end position="41"/>
    </location>
</feature>
<feature type="transmembrane region" description="Helical" evidence="1">
    <location>
        <begin position="193"/>
        <end position="214"/>
    </location>
</feature>
<feature type="transmembrane region" description="Helical" evidence="1">
    <location>
        <begin position="145"/>
        <end position="164"/>
    </location>
</feature>
<dbReference type="Proteomes" id="UP001141933">
    <property type="component" value="Unassembled WGS sequence"/>
</dbReference>